<sequence>MKIESGENSPNARPLSADPLLQFLSADVPLRTLLEHGAQALDWLAALNVSPIVMTYPDAEGGMVVEEVSKVGLIERAYQLGWEVVDEGCEGVTFKNAVDWQDADDAPERVPGIWFSHCDCVEWEVDGGGAPLSLPSDRLRELREAYVAGRERLHAERLQREADAIAKRDADAREGHEILIENRIALHRRKGVEITREQAEREVEDMVQGFRGIRELAVDLAEAEASVASSADSKSS</sequence>
<dbReference type="Proteomes" id="UP001256588">
    <property type="component" value="Unassembled WGS sequence"/>
</dbReference>
<keyword evidence="2" id="KW-1185">Reference proteome</keyword>
<gene>
    <name evidence="1" type="ORF">J2W68_001411</name>
</gene>
<evidence type="ECO:0008006" key="3">
    <source>
        <dbReference type="Google" id="ProtNLM"/>
    </source>
</evidence>
<accession>A0ABU1XWQ7</accession>
<evidence type="ECO:0000313" key="2">
    <source>
        <dbReference type="Proteomes" id="UP001256588"/>
    </source>
</evidence>
<dbReference type="RefSeq" id="WP_310233979.1">
    <property type="nucleotide sequence ID" value="NZ_JAVDWO010000005.1"/>
</dbReference>
<evidence type="ECO:0000313" key="1">
    <source>
        <dbReference type="EMBL" id="MDR7192695.1"/>
    </source>
</evidence>
<proteinExistence type="predicted"/>
<protein>
    <recommendedName>
        <fullName evidence="3">Restriction endonuclease domain-containing protein</fullName>
    </recommendedName>
</protein>
<reference evidence="1 2" key="1">
    <citation type="submission" date="2023-07" db="EMBL/GenBank/DDBJ databases">
        <title>Sorghum-associated microbial communities from plants grown in Nebraska, USA.</title>
        <authorList>
            <person name="Schachtman D."/>
        </authorList>
    </citation>
    <scope>NUCLEOTIDE SEQUENCE [LARGE SCALE GENOMIC DNA]</scope>
    <source>
        <strain evidence="1 2">4099</strain>
    </source>
</reference>
<name>A0ABU1XWQ7_9GAMM</name>
<organism evidence="1 2">
    <name type="scientific">Luteimonas terrae</name>
    <dbReference type="NCBI Taxonomy" id="1530191"/>
    <lineage>
        <taxon>Bacteria</taxon>
        <taxon>Pseudomonadati</taxon>
        <taxon>Pseudomonadota</taxon>
        <taxon>Gammaproteobacteria</taxon>
        <taxon>Lysobacterales</taxon>
        <taxon>Lysobacteraceae</taxon>
        <taxon>Luteimonas</taxon>
    </lineage>
</organism>
<comment type="caution">
    <text evidence="1">The sequence shown here is derived from an EMBL/GenBank/DDBJ whole genome shotgun (WGS) entry which is preliminary data.</text>
</comment>
<dbReference type="EMBL" id="JAVDWO010000005">
    <property type="protein sequence ID" value="MDR7192695.1"/>
    <property type="molecule type" value="Genomic_DNA"/>
</dbReference>